<dbReference type="STRING" id="418985.A0A1V9X4R0"/>
<dbReference type="InterPro" id="IPR000717">
    <property type="entry name" value="PCI_dom"/>
</dbReference>
<comment type="similarity">
    <text evidence="2">Belongs to the proteasome subunit S11 family.</text>
</comment>
<evidence type="ECO:0000259" key="9">
    <source>
        <dbReference type="PROSITE" id="PS50250"/>
    </source>
</evidence>
<evidence type="ECO:0000313" key="10">
    <source>
        <dbReference type="EMBL" id="OQR68361.1"/>
    </source>
</evidence>
<dbReference type="EMBL" id="MNPL01025130">
    <property type="protein sequence ID" value="OQR68361.1"/>
    <property type="molecule type" value="Genomic_DNA"/>
</dbReference>
<keyword evidence="5 10" id="KW-0647">Proteasome</keyword>
<evidence type="ECO:0000256" key="2">
    <source>
        <dbReference type="ARBA" id="ARBA00006207"/>
    </source>
</evidence>
<comment type="caution">
    <text evidence="10">The sequence shown here is derived from an EMBL/GenBank/DDBJ whole genome shotgun (WGS) entry which is preliminary data.</text>
</comment>
<dbReference type="Pfam" id="PF22037">
    <property type="entry name" value="PSD13_N"/>
    <property type="match status" value="1"/>
</dbReference>
<dbReference type="GO" id="GO:0005198">
    <property type="term" value="F:structural molecule activity"/>
    <property type="evidence" value="ECO:0007669"/>
    <property type="project" value="TreeGrafter"/>
</dbReference>
<dbReference type="AlphaFoldDB" id="A0A1V9X4R0"/>
<dbReference type="InterPro" id="IPR036390">
    <property type="entry name" value="WH_DNA-bd_sf"/>
</dbReference>
<dbReference type="GO" id="GO:0005634">
    <property type="term" value="C:nucleus"/>
    <property type="evidence" value="ECO:0007669"/>
    <property type="project" value="TreeGrafter"/>
</dbReference>
<evidence type="ECO:0000256" key="7">
    <source>
        <dbReference type="ARBA" id="ARBA00031303"/>
    </source>
</evidence>
<dbReference type="InterPro" id="IPR040798">
    <property type="entry name" value="Rpn9_C"/>
</dbReference>
<dbReference type="Proteomes" id="UP000192247">
    <property type="component" value="Unassembled WGS sequence"/>
</dbReference>
<keyword evidence="11" id="KW-1185">Reference proteome</keyword>
<proteinExistence type="inferred from homology"/>
<dbReference type="GO" id="GO:0005829">
    <property type="term" value="C:cytosol"/>
    <property type="evidence" value="ECO:0007669"/>
    <property type="project" value="TreeGrafter"/>
</dbReference>
<dbReference type="PROSITE" id="PS50250">
    <property type="entry name" value="PCI"/>
    <property type="match status" value="1"/>
</dbReference>
<comment type="function">
    <text evidence="1">Component of the 26S proteasome, a multiprotein complex involved in the ATP-dependent degradation of ubiquitinated proteins. This complex plays a key role in the maintenance of protein homeostasis by removing misfolded or damaged proteins, which could impair cellular functions, and by removing proteins whose functions are no longer required. Therefore, the proteasome participates in numerous cellular processes, including cell cycle progression, apoptosis, or DNA damage repair.</text>
</comment>
<evidence type="ECO:0000256" key="3">
    <source>
        <dbReference type="ARBA" id="ARBA00011441"/>
    </source>
</evidence>
<evidence type="ECO:0000313" key="11">
    <source>
        <dbReference type="Proteomes" id="UP000192247"/>
    </source>
</evidence>
<accession>A0A1V9X4R0</accession>
<dbReference type="InterPro" id="IPR035298">
    <property type="entry name" value="PSMD13"/>
</dbReference>
<evidence type="ECO:0000256" key="4">
    <source>
        <dbReference type="ARBA" id="ARBA00015732"/>
    </source>
</evidence>
<evidence type="ECO:0000256" key="6">
    <source>
        <dbReference type="ARBA" id="ARBA00029749"/>
    </source>
</evidence>
<dbReference type="InterPro" id="IPR054179">
    <property type="entry name" value="PSD13_N"/>
</dbReference>
<dbReference type="InParanoid" id="A0A1V9X4R0"/>
<gene>
    <name evidence="10" type="ORF">BIW11_12964</name>
</gene>
<evidence type="ECO:0000256" key="1">
    <source>
        <dbReference type="ARBA" id="ARBA00002362"/>
    </source>
</evidence>
<dbReference type="Pfam" id="PF01399">
    <property type="entry name" value="PCI"/>
    <property type="match status" value="1"/>
</dbReference>
<evidence type="ECO:0000256" key="5">
    <source>
        <dbReference type="ARBA" id="ARBA00022942"/>
    </source>
</evidence>
<dbReference type="GO" id="GO:0008541">
    <property type="term" value="C:proteasome regulatory particle, lid subcomplex"/>
    <property type="evidence" value="ECO:0007669"/>
    <property type="project" value="TreeGrafter"/>
</dbReference>
<dbReference type="SMART" id="SM00088">
    <property type="entry name" value="PINT"/>
    <property type="match status" value="1"/>
</dbReference>
<comment type="subunit">
    <text evidence="3">Component of the 19S proteasome regulatory particle complex. The 26S proteasome consists of a 20S core particle (CP) and two 19S regulatory subunits (RP). The regulatory particle is made of a lid composed of 9 subunits including PSMD13, a base containing 6 ATPases and few additional components.</text>
</comment>
<dbReference type="PANTHER" id="PTHR10539:SF0">
    <property type="entry name" value="26S PROTEASOME NON-ATPASE REGULATORY SUBUNIT 13"/>
    <property type="match status" value="1"/>
</dbReference>
<feature type="domain" description="PCI" evidence="9">
    <location>
        <begin position="170"/>
        <end position="340"/>
    </location>
</feature>
<dbReference type="PANTHER" id="PTHR10539">
    <property type="entry name" value="26S PROTEASOME NON-ATPASE REGULATORY SUBUNIT 13"/>
    <property type="match status" value="1"/>
</dbReference>
<dbReference type="GO" id="GO:0006511">
    <property type="term" value="P:ubiquitin-dependent protein catabolic process"/>
    <property type="evidence" value="ECO:0007669"/>
    <property type="project" value="TreeGrafter"/>
</dbReference>
<dbReference type="FunCoup" id="A0A1V9X4R0">
    <property type="interactions" value="1975"/>
</dbReference>
<reference evidence="10 11" key="1">
    <citation type="journal article" date="2017" name="Gigascience">
        <title>Draft genome of the honey bee ectoparasitic mite, Tropilaelaps mercedesae, is shaped by the parasitic life history.</title>
        <authorList>
            <person name="Dong X."/>
            <person name="Armstrong S.D."/>
            <person name="Xia D."/>
            <person name="Makepeace B.L."/>
            <person name="Darby A.C."/>
            <person name="Kadowaki T."/>
        </authorList>
    </citation>
    <scope>NUCLEOTIDE SEQUENCE [LARGE SCALE GENOMIC DNA]</scope>
    <source>
        <strain evidence="10">Wuxi-XJTLU</strain>
    </source>
</reference>
<dbReference type="Pfam" id="PF18261">
    <property type="entry name" value="Rpn9_C"/>
    <property type="match status" value="1"/>
</dbReference>
<protein>
    <recommendedName>
        <fullName evidence="4">26S proteasome non-ATPase regulatory subunit 13</fullName>
    </recommendedName>
    <alternativeName>
        <fullName evidence="6">26S proteasome regulatory subunit RPN9</fullName>
    </alternativeName>
    <alternativeName>
        <fullName evidence="8">26S proteasome regulatory subunit S11</fullName>
    </alternativeName>
    <alternativeName>
        <fullName evidence="7">26S proteasome regulatory subunit p40.5</fullName>
    </alternativeName>
</protein>
<organism evidence="10 11">
    <name type="scientific">Tropilaelaps mercedesae</name>
    <dbReference type="NCBI Taxonomy" id="418985"/>
    <lineage>
        <taxon>Eukaryota</taxon>
        <taxon>Metazoa</taxon>
        <taxon>Ecdysozoa</taxon>
        <taxon>Arthropoda</taxon>
        <taxon>Chelicerata</taxon>
        <taxon>Arachnida</taxon>
        <taxon>Acari</taxon>
        <taxon>Parasitiformes</taxon>
        <taxon>Mesostigmata</taxon>
        <taxon>Gamasina</taxon>
        <taxon>Dermanyssoidea</taxon>
        <taxon>Laelapidae</taxon>
        <taxon>Tropilaelaps</taxon>
    </lineage>
</organism>
<dbReference type="SUPFAM" id="SSF46785">
    <property type="entry name" value="Winged helix' DNA-binding domain"/>
    <property type="match status" value="1"/>
</dbReference>
<sequence>MSAEVCAYLSKQQGISPPEIAPRWAKLEELYNKRLWHQLTVELLAFVKEPYMQTDGRLIDLYAQFIQDFESKLNLLSLVEIISAVVEQMVDHDKCMACMQKTKDRVKPNPKAVILCNILIGKKLKDKNDLEAVKKVIEETDQLVEALGGVTEVHARFYQLTSEFYKITADYANYYLHALRYLGCTDVEAIPLKERQEKCFTLALAALLGDNVYNFGELLCHPIVSSLEGTNRAWVIELLRAFNHGDLAKYNALRPQWTAQLDLQANELTLKRKMCLLCLMEMTLDKDTNQRVLTFQEVAARTTLPVIEVEVLMMKALSLGLVKGTIDQVDEKITMTWVQPRVMDKAQIATMKQRLDRWCQDVAQMETLLEDRADDILTV</sequence>
<dbReference type="OrthoDB" id="1093at2759"/>
<evidence type="ECO:0000256" key="8">
    <source>
        <dbReference type="ARBA" id="ARBA00032323"/>
    </source>
</evidence>
<name>A0A1V9X4R0_9ACAR</name>